<organism evidence="2 3">
    <name type="scientific">Prorocentrum cordatum</name>
    <dbReference type="NCBI Taxonomy" id="2364126"/>
    <lineage>
        <taxon>Eukaryota</taxon>
        <taxon>Sar</taxon>
        <taxon>Alveolata</taxon>
        <taxon>Dinophyceae</taxon>
        <taxon>Prorocentrales</taxon>
        <taxon>Prorocentraceae</taxon>
        <taxon>Prorocentrum</taxon>
    </lineage>
</organism>
<comment type="caution">
    <text evidence="2">The sequence shown here is derived from an EMBL/GenBank/DDBJ whole genome shotgun (WGS) entry which is preliminary data.</text>
</comment>
<name>A0ABN9XF30_9DINO</name>
<feature type="compositionally biased region" description="Polar residues" evidence="1">
    <location>
        <begin position="495"/>
        <end position="507"/>
    </location>
</feature>
<dbReference type="Proteomes" id="UP001189429">
    <property type="component" value="Unassembled WGS sequence"/>
</dbReference>
<evidence type="ECO:0000256" key="1">
    <source>
        <dbReference type="SAM" id="MobiDB-lite"/>
    </source>
</evidence>
<proteinExistence type="predicted"/>
<dbReference type="EMBL" id="CAUYUJ010020433">
    <property type="protein sequence ID" value="CAK0898128.1"/>
    <property type="molecule type" value="Genomic_DNA"/>
</dbReference>
<evidence type="ECO:0000313" key="3">
    <source>
        <dbReference type="Proteomes" id="UP001189429"/>
    </source>
</evidence>
<keyword evidence="3" id="KW-1185">Reference proteome</keyword>
<gene>
    <name evidence="2" type="ORF">PCOR1329_LOCUS76097</name>
</gene>
<accession>A0ABN9XF30</accession>
<protein>
    <submittedName>
        <fullName evidence="2">Uncharacterized protein</fullName>
    </submittedName>
</protein>
<feature type="non-terminal residue" evidence="2">
    <location>
        <position position="515"/>
    </location>
</feature>
<reference evidence="2" key="1">
    <citation type="submission" date="2023-10" db="EMBL/GenBank/DDBJ databases">
        <authorList>
            <person name="Chen Y."/>
            <person name="Shah S."/>
            <person name="Dougan E. K."/>
            <person name="Thang M."/>
            <person name="Chan C."/>
        </authorList>
    </citation>
    <scope>NUCLEOTIDE SEQUENCE [LARGE SCALE GENOMIC DNA]</scope>
</reference>
<feature type="compositionally biased region" description="Low complexity" evidence="1">
    <location>
        <begin position="65"/>
        <end position="122"/>
    </location>
</feature>
<feature type="compositionally biased region" description="Low complexity" evidence="1">
    <location>
        <begin position="1"/>
        <end position="57"/>
    </location>
</feature>
<feature type="region of interest" description="Disordered" evidence="1">
    <location>
        <begin position="1"/>
        <end position="179"/>
    </location>
</feature>
<feature type="region of interest" description="Disordered" evidence="1">
    <location>
        <begin position="495"/>
        <end position="515"/>
    </location>
</feature>
<evidence type="ECO:0000313" key="2">
    <source>
        <dbReference type="EMBL" id="CAK0898128.1"/>
    </source>
</evidence>
<feature type="compositionally biased region" description="Low complexity" evidence="1">
    <location>
        <begin position="133"/>
        <end position="179"/>
    </location>
</feature>
<sequence length="515" mass="56068">MGIQQQPTGVQQQPTEGVQQQPTTGDQQQPTGVQQPTGDQQQPTGVQQPTGIQPTTGAQLQPTDGVQQPTGVQQQPTAGIQQQPTGVQQQPTAAFQQQPTTGVQEPTTGIQQPTGIQQRPTGVQQPTGIQPTAGIQQQPTAGIQQQPTTGIPQQPTTGIQQQPTGIQQQPTTGIQQQPTTGFQLQPTCFQQQPTAGASQTAGSVGMLGVAGHPCPWQGQSGLQQLGGAQNLFAIPHEWQQAGLFRNTSRDVPGDEPADSFSQDDQARLAGTLTKDELVNQLSQGMIMLEQENPNEEIDAVEQKFSNFYQGNLMCQLRQHRPDAMPEDNSEVATTEEELMWRHLQSKGFLFGTAKGAGNPIAGRWQRALDRDPELHAAYIREAGYTNKAAFRQRWAEGEFKKWERMHEMKIATTNSKKEKLKGEHLSLGRIAWKFGGGGTGKKLAIRYCTKAVMMGGKWTKWCKMTSSLLILFVTHELSDKYEKAWHEFETWTRQPSQTPGALSNISSGAAAAAGG</sequence>